<dbReference type="AlphaFoldDB" id="A0A084WH27"/>
<dbReference type="VEuPathDB" id="VectorBase:ASIC017725"/>
<reference evidence="2 4" key="1">
    <citation type="journal article" date="2014" name="BMC Genomics">
        <title>Genome sequence of Anopheles sinensis provides insight into genetics basis of mosquito competence for malaria parasites.</title>
        <authorList>
            <person name="Zhou D."/>
            <person name="Zhang D."/>
            <person name="Ding G."/>
            <person name="Shi L."/>
            <person name="Hou Q."/>
            <person name="Ye Y."/>
            <person name="Xu Y."/>
            <person name="Zhou H."/>
            <person name="Xiong C."/>
            <person name="Li S."/>
            <person name="Yu J."/>
            <person name="Hong S."/>
            <person name="Yu X."/>
            <person name="Zou P."/>
            <person name="Chen C."/>
            <person name="Chang X."/>
            <person name="Wang W."/>
            <person name="Lv Y."/>
            <person name="Sun Y."/>
            <person name="Ma L."/>
            <person name="Shen B."/>
            <person name="Zhu C."/>
        </authorList>
    </citation>
    <scope>NUCLEOTIDE SEQUENCE [LARGE SCALE GENOMIC DNA]</scope>
</reference>
<evidence type="ECO:0000313" key="2">
    <source>
        <dbReference type="EMBL" id="KFB49521.1"/>
    </source>
</evidence>
<keyword evidence="4" id="KW-1185">Reference proteome</keyword>
<reference evidence="3" key="2">
    <citation type="submission" date="2020-05" db="UniProtKB">
        <authorList>
            <consortium name="EnsemblMetazoa"/>
        </authorList>
    </citation>
    <scope>IDENTIFICATION</scope>
</reference>
<accession>A0A084WH27</accession>
<proteinExistence type="predicted"/>
<name>A0A084WH27_ANOSI</name>
<dbReference type="EMBL" id="ATLV01023783">
    <property type="status" value="NOT_ANNOTATED_CDS"/>
    <property type="molecule type" value="Genomic_DNA"/>
</dbReference>
<dbReference type="Proteomes" id="UP000030765">
    <property type="component" value="Unassembled WGS sequence"/>
</dbReference>
<evidence type="ECO:0000256" key="1">
    <source>
        <dbReference type="SAM" id="MobiDB-lite"/>
    </source>
</evidence>
<evidence type="ECO:0000313" key="3">
    <source>
        <dbReference type="EnsemblMetazoa" id="ASIC017725-PA"/>
    </source>
</evidence>
<feature type="region of interest" description="Disordered" evidence="1">
    <location>
        <begin position="47"/>
        <end position="91"/>
    </location>
</feature>
<protein>
    <submittedName>
        <fullName evidence="2 3">Uncharacterized protein</fullName>
    </submittedName>
</protein>
<dbReference type="EMBL" id="KE525346">
    <property type="protein sequence ID" value="KFB49521.1"/>
    <property type="molecule type" value="Genomic_DNA"/>
</dbReference>
<dbReference type="EnsemblMetazoa" id="ASIC017725-RA">
    <property type="protein sequence ID" value="ASIC017725-PA"/>
    <property type="gene ID" value="ASIC017725"/>
</dbReference>
<organism evidence="2">
    <name type="scientific">Anopheles sinensis</name>
    <name type="common">Mosquito</name>
    <dbReference type="NCBI Taxonomy" id="74873"/>
    <lineage>
        <taxon>Eukaryota</taxon>
        <taxon>Metazoa</taxon>
        <taxon>Ecdysozoa</taxon>
        <taxon>Arthropoda</taxon>
        <taxon>Hexapoda</taxon>
        <taxon>Insecta</taxon>
        <taxon>Pterygota</taxon>
        <taxon>Neoptera</taxon>
        <taxon>Endopterygota</taxon>
        <taxon>Diptera</taxon>
        <taxon>Nematocera</taxon>
        <taxon>Culicoidea</taxon>
        <taxon>Culicidae</taxon>
        <taxon>Anophelinae</taxon>
        <taxon>Anopheles</taxon>
    </lineage>
</organism>
<evidence type="ECO:0000313" key="4">
    <source>
        <dbReference type="Proteomes" id="UP000030765"/>
    </source>
</evidence>
<gene>
    <name evidence="2" type="ORF">ZHAS_00017725</name>
</gene>
<sequence length="144" mass="15854">MGVEIDSVTREFPTGIWRFPAGPQFTAPEMDRLAVRRPIVEAHRCGQTLENGKSHPERACSPPGGVSSRLNMPPSRRFRSLPREGNESKNCVQNSFSPLSGALNAFYGTLSSWNVFDPGSAVAFIRILCRLRSEHAHQTADSVS</sequence>